<keyword evidence="1" id="KW-0732">Signal</keyword>
<dbReference type="PROSITE" id="PS51318">
    <property type="entry name" value="TAT"/>
    <property type="match status" value="1"/>
</dbReference>
<dbReference type="Proteomes" id="UP001500556">
    <property type="component" value="Unassembled WGS sequence"/>
</dbReference>
<accession>A0ABP8XR75</accession>
<keyword evidence="3" id="KW-1185">Reference proteome</keyword>
<dbReference type="InterPro" id="IPR006311">
    <property type="entry name" value="TAT_signal"/>
</dbReference>
<evidence type="ECO:0000256" key="1">
    <source>
        <dbReference type="SAM" id="SignalP"/>
    </source>
</evidence>
<organism evidence="2 3">
    <name type="scientific">Pedococcus ginsenosidimutans</name>
    <dbReference type="NCBI Taxonomy" id="490570"/>
    <lineage>
        <taxon>Bacteria</taxon>
        <taxon>Bacillati</taxon>
        <taxon>Actinomycetota</taxon>
        <taxon>Actinomycetes</taxon>
        <taxon>Micrococcales</taxon>
        <taxon>Intrasporangiaceae</taxon>
        <taxon>Pedococcus</taxon>
    </lineage>
</organism>
<dbReference type="EMBL" id="BAABLO010000001">
    <property type="protein sequence ID" value="GAA4711558.1"/>
    <property type="molecule type" value="Genomic_DNA"/>
</dbReference>
<evidence type="ECO:0008006" key="4">
    <source>
        <dbReference type="Google" id="ProtNLM"/>
    </source>
</evidence>
<reference evidence="3" key="1">
    <citation type="journal article" date="2019" name="Int. J. Syst. Evol. Microbiol.">
        <title>The Global Catalogue of Microorganisms (GCM) 10K type strain sequencing project: providing services to taxonomists for standard genome sequencing and annotation.</title>
        <authorList>
            <consortium name="The Broad Institute Genomics Platform"/>
            <consortium name="The Broad Institute Genome Sequencing Center for Infectious Disease"/>
            <person name="Wu L."/>
            <person name="Ma J."/>
        </authorList>
    </citation>
    <scope>NUCLEOTIDE SEQUENCE [LARGE SCALE GENOMIC DNA]</scope>
    <source>
        <strain evidence="3">JCM 18961</strain>
    </source>
</reference>
<sequence length="90" mass="8775">MSDATRRTFLAAAGTGAAAAAAVAAAPGALAAGARGAVPDAGPGPAATGDRLVAYVADPRSGRITVMYGEDEVTVHDADLVRRLAGIARS</sequence>
<proteinExistence type="predicted"/>
<gene>
    <name evidence="2" type="ORF">GCM10025782_04560</name>
</gene>
<feature type="chain" id="PRO_5045553002" description="Twin-arginine translocation signal domain-containing protein" evidence="1">
    <location>
        <begin position="32"/>
        <end position="90"/>
    </location>
</feature>
<evidence type="ECO:0000313" key="3">
    <source>
        <dbReference type="Proteomes" id="UP001500556"/>
    </source>
</evidence>
<evidence type="ECO:0000313" key="2">
    <source>
        <dbReference type="EMBL" id="GAA4711558.1"/>
    </source>
</evidence>
<name>A0ABP8XR75_9MICO</name>
<comment type="caution">
    <text evidence="2">The sequence shown here is derived from an EMBL/GenBank/DDBJ whole genome shotgun (WGS) entry which is preliminary data.</text>
</comment>
<protein>
    <recommendedName>
        <fullName evidence="4">Twin-arginine translocation signal domain-containing protein</fullName>
    </recommendedName>
</protein>
<feature type="signal peptide" evidence="1">
    <location>
        <begin position="1"/>
        <end position="31"/>
    </location>
</feature>
<dbReference type="RefSeq" id="WP_345500874.1">
    <property type="nucleotide sequence ID" value="NZ_BAABLO010000001.1"/>
</dbReference>